<sequence>MAEQCCKECGCQCRSCDQSTLHLHVEIENLKQRLVERERHIVTMETNFLSEADKFPDGEYAALTEELLTWQEKYSRLYESYKRVQKVNQGLEDKLLRVVDKFESEKGALTRDVASLTQRLVDARFNVNRFQEENERYRNDLNLAIQFLQCKPANFVPQKFEQLPTELQQKVRTYMSSKRRPSDCNGLPPKVERRTIKVPIPTFPPTAMVYSVNKVPNEKDMSDEERDIGEGKPPVDIVSAAILAKILEERERERLQTKHCSTCSCPSMKVCLRTELSLCHYFFFFFFFAKVDAGSQTEAHLSNCNSPSSPALMSLRYSSSLLGSGEASQVLVSLADDQGGLVIPSSQASSAKQSPRNSAATGRSEEEGMDLKKLTSMNMLTKNFETSGWDDWNLNSIDPLKPQDLKHVEPHNTALVPEASQVFPRKDINMPKVSMNNSPGIYRVNSTVMPSSAGIPMLSSWSKVEGLTPDSLGSKKIRLKSKVINNQDCSKSNDINSSCDSNSLVKESSKTDVALHIHKSNHNASSKLNQTRLLPETKLSASGDTVEVHPMDSLMYSVECERRLGQLSLKNSSQASVTSSPPSADKKDKEARPSGPRPCSLRFQAGSNNILLDNAQSYEPVLYTSRQSNANIVISPPRVTDALIHGVSGRFDSTTISDDLTNSPNACDSNLSSIMGTNPKLSQAHANRTETGV</sequence>
<keyword evidence="3" id="KW-0472">Membrane</keyword>
<dbReference type="PANTHER" id="PTHR28664">
    <property type="entry name" value="TIGHT JUNCTION-ASSOCIATED PROTEIN 1"/>
    <property type="match status" value="1"/>
</dbReference>
<keyword evidence="2" id="KW-0597">Phosphoprotein</keyword>
<evidence type="ECO:0000256" key="1">
    <source>
        <dbReference type="ARBA" id="ARBA00004170"/>
    </source>
</evidence>
<organism evidence="6 7">
    <name type="scientific">Megalurothrips usitatus</name>
    <name type="common">bean blossom thrips</name>
    <dbReference type="NCBI Taxonomy" id="439358"/>
    <lineage>
        <taxon>Eukaryota</taxon>
        <taxon>Metazoa</taxon>
        <taxon>Ecdysozoa</taxon>
        <taxon>Arthropoda</taxon>
        <taxon>Hexapoda</taxon>
        <taxon>Insecta</taxon>
        <taxon>Pterygota</taxon>
        <taxon>Neoptera</taxon>
        <taxon>Paraneoptera</taxon>
        <taxon>Thysanoptera</taxon>
        <taxon>Terebrantia</taxon>
        <taxon>Thripoidea</taxon>
        <taxon>Thripidae</taxon>
        <taxon>Megalurothrips</taxon>
    </lineage>
</organism>
<dbReference type="InterPro" id="IPR043441">
    <property type="entry name" value="Tjap1/BEGAIN"/>
</dbReference>
<feature type="region of interest" description="Disordered" evidence="5">
    <location>
        <begin position="569"/>
        <end position="599"/>
    </location>
</feature>
<feature type="coiled-coil region" evidence="4">
    <location>
        <begin position="99"/>
        <end position="140"/>
    </location>
</feature>
<evidence type="ECO:0000256" key="5">
    <source>
        <dbReference type="SAM" id="MobiDB-lite"/>
    </source>
</evidence>
<protein>
    <recommendedName>
        <fullName evidence="8">Tight junction-associated protein 1</fullName>
    </recommendedName>
</protein>
<keyword evidence="4" id="KW-0175">Coiled coil</keyword>
<evidence type="ECO:0000256" key="4">
    <source>
        <dbReference type="SAM" id="Coils"/>
    </source>
</evidence>
<feature type="compositionally biased region" description="Low complexity" evidence="5">
    <location>
        <begin position="572"/>
        <end position="583"/>
    </location>
</feature>
<dbReference type="AlphaFoldDB" id="A0AAV7XC29"/>
<dbReference type="EMBL" id="JAPTSV010000013">
    <property type="protein sequence ID" value="KAJ1521025.1"/>
    <property type="molecule type" value="Genomic_DNA"/>
</dbReference>
<dbReference type="GO" id="GO:0016020">
    <property type="term" value="C:membrane"/>
    <property type="evidence" value="ECO:0007669"/>
    <property type="project" value="UniProtKB-SubCell"/>
</dbReference>
<evidence type="ECO:0000313" key="7">
    <source>
        <dbReference type="Proteomes" id="UP001075354"/>
    </source>
</evidence>
<gene>
    <name evidence="6" type="ORF">ONE63_002737</name>
</gene>
<dbReference type="PANTHER" id="PTHR28664:SF4">
    <property type="entry name" value="TIGHT JUNCTION-ASSOCIATED PROTEIN 1"/>
    <property type="match status" value="1"/>
</dbReference>
<evidence type="ECO:0008006" key="8">
    <source>
        <dbReference type="Google" id="ProtNLM"/>
    </source>
</evidence>
<comment type="caution">
    <text evidence="6">The sequence shown here is derived from an EMBL/GenBank/DDBJ whole genome shotgun (WGS) entry which is preliminary data.</text>
</comment>
<name>A0AAV7XC29_9NEOP</name>
<feature type="compositionally biased region" description="Low complexity" evidence="5">
    <location>
        <begin position="344"/>
        <end position="355"/>
    </location>
</feature>
<keyword evidence="7" id="KW-1185">Reference proteome</keyword>
<reference evidence="6" key="1">
    <citation type="submission" date="2022-12" db="EMBL/GenBank/DDBJ databases">
        <title>Chromosome-level genome assembly of the bean flower thrips Megalurothrips usitatus.</title>
        <authorList>
            <person name="Ma L."/>
            <person name="Liu Q."/>
            <person name="Li H."/>
            <person name="Cai W."/>
        </authorList>
    </citation>
    <scope>NUCLEOTIDE SEQUENCE</scope>
    <source>
        <strain evidence="6">Cailab_2022a</strain>
    </source>
</reference>
<evidence type="ECO:0000256" key="2">
    <source>
        <dbReference type="ARBA" id="ARBA00022553"/>
    </source>
</evidence>
<evidence type="ECO:0000313" key="6">
    <source>
        <dbReference type="EMBL" id="KAJ1521025.1"/>
    </source>
</evidence>
<proteinExistence type="predicted"/>
<feature type="region of interest" description="Disordered" evidence="5">
    <location>
        <begin position="343"/>
        <end position="370"/>
    </location>
</feature>
<evidence type="ECO:0000256" key="3">
    <source>
        <dbReference type="ARBA" id="ARBA00023136"/>
    </source>
</evidence>
<comment type="subcellular location">
    <subcellularLocation>
        <location evidence="1">Membrane</location>
        <topology evidence="1">Peripheral membrane protein</topology>
    </subcellularLocation>
</comment>
<accession>A0AAV7XC29</accession>
<dbReference type="Proteomes" id="UP001075354">
    <property type="component" value="Chromosome 13"/>
</dbReference>